<dbReference type="GO" id="GO:0004140">
    <property type="term" value="F:dephospho-CoA kinase activity"/>
    <property type="evidence" value="ECO:0007669"/>
    <property type="project" value="UniProtKB-EC"/>
</dbReference>
<reference evidence="5 6" key="1">
    <citation type="submission" date="2022-01" db="EMBL/GenBank/DDBJ databases">
        <title>Collection of gut derived symbiotic bacterial strains cultured from healthy donors.</title>
        <authorList>
            <person name="Lin H."/>
            <person name="Kohout C."/>
            <person name="Waligurski E."/>
            <person name="Pamer E.G."/>
        </authorList>
    </citation>
    <scope>NUCLEOTIDE SEQUENCE [LARGE SCALE GENOMIC DNA]</scope>
    <source>
        <strain evidence="5 6">DFI.7.58</strain>
    </source>
</reference>
<keyword evidence="3" id="KW-0963">Cytoplasm</keyword>
<comment type="caution">
    <text evidence="5">The sequence shown here is derived from an EMBL/GenBank/DDBJ whole genome shotgun (WGS) entry which is preliminary data.</text>
</comment>
<dbReference type="RefSeq" id="WP_237966852.1">
    <property type="nucleotide sequence ID" value="NZ_JAKNHQ010000010.1"/>
</dbReference>
<comment type="pathway">
    <text evidence="3">Cofactor biosynthesis; coenzyme A biosynthesis; CoA from (R)-pantothenate: step 5/5.</text>
</comment>
<gene>
    <name evidence="3 5" type="primary">coaE</name>
    <name evidence="5" type="ORF">L0P57_08890</name>
</gene>
<dbReference type="InterPro" id="IPR027417">
    <property type="entry name" value="P-loop_NTPase"/>
</dbReference>
<dbReference type="PROSITE" id="PS51257">
    <property type="entry name" value="PROKAR_LIPOPROTEIN"/>
    <property type="match status" value="1"/>
</dbReference>
<keyword evidence="1 3" id="KW-0547">Nucleotide-binding</keyword>
<name>A0ABS9MKD7_9FIRM</name>
<dbReference type="PANTHER" id="PTHR10695">
    <property type="entry name" value="DEPHOSPHO-COA KINASE-RELATED"/>
    <property type="match status" value="1"/>
</dbReference>
<comment type="similarity">
    <text evidence="3">Belongs to the CoaE family.</text>
</comment>
<organism evidence="5 6">
    <name type="scientific">Anaeromassilibacillus senegalensis</name>
    <dbReference type="NCBI Taxonomy" id="1673717"/>
    <lineage>
        <taxon>Bacteria</taxon>
        <taxon>Bacillati</taxon>
        <taxon>Bacillota</taxon>
        <taxon>Clostridia</taxon>
        <taxon>Eubacteriales</taxon>
        <taxon>Acutalibacteraceae</taxon>
        <taxon>Anaeromassilibacillus</taxon>
    </lineage>
</organism>
<accession>A0ABS9MKD7</accession>
<keyword evidence="6" id="KW-1185">Reference proteome</keyword>
<evidence type="ECO:0000313" key="5">
    <source>
        <dbReference type="EMBL" id="MCG4611046.1"/>
    </source>
</evidence>
<keyword evidence="3 5" id="KW-0418">Kinase</keyword>
<protein>
    <recommendedName>
        <fullName evidence="3 4">Dephospho-CoA kinase</fullName>
        <ecNumber evidence="3 4">2.7.1.24</ecNumber>
    </recommendedName>
    <alternativeName>
        <fullName evidence="3">Dephosphocoenzyme A kinase</fullName>
    </alternativeName>
</protein>
<evidence type="ECO:0000256" key="1">
    <source>
        <dbReference type="ARBA" id="ARBA00022741"/>
    </source>
</evidence>
<dbReference type="EMBL" id="JAKNHQ010000010">
    <property type="protein sequence ID" value="MCG4611046.1"/>
    <property type="molecule type" value="Genomic_DNA"/>
</dbReference>
<dbReference type="Pfam" id="PF01121">
    <property type="entry name" value="CoaE"/>
    <property type="match status" value="1"/>
</dbReference>
<keyword evidence="3" id="KW-0173">Coenzyme A biosynthesis</keyword>
<evidence type="ECO:0000256" key="3">
    <source>
        <dbReference type="HAMAP-Rule" id="MF_00376"/>
    </source>
</evidence>
<evidence type="ECO:0000256" key="2">
    <source>
        <dbReference type="ARBA" id="ARBA00022840"/>
    </source>
</evidence>
<dbReference type="Proteomes" id="UP001298681">
    <property type="component" value="Unassembled WGS sequence"/>
</dbReference>
<dbReference type="CDD" id="cd02022">
    <property type="entry name" value="DPCK"/>
    <property type="match status" value="1"/>
</dbReference>
<dbReference type="EC" id="2.7.1.24" evidence="3 4"/>
<evidence type="ECO:0000256" key="4">
    <source>
        <dbReference type="NCBIfam" id="TIGR00152"/>
    </source>
</evidence>
<comment type="function">
    <text evidence="3">Catalyzes the phosphorylation of the 3'-hydroxyl group of dephosphocoenzyme A to form coenzyme A.</text>
</comment>
<dbReference type="HAMAP" id="MF_00376">
    <property type="entry name" value="Dephospho_CoA_kinase"/>
    <property type="match status" value="1"/>
</dbReference>
<evidence type="ECO:0000313" key="6">
    <source>
        <dbReference type="Proteomes" id="UP001298681"/>
    </source>
</evidence>
<dbReference type="PROSITE" id="PS51219">
    <property type="entry name" value="DPCK"/>
    <property type="match status" value="1"/>
</dbReference>
<proteinExistence type="inferred from homology"/>
<dbReference type="PANTHER" id="PTHR10695:SF46">
    <property type="entry name" value="BIFUNCTIONAL COENZYME A SYNTHASE-RELATED"/>
    <property type="match status" value="1"/>
</dbReference>
<feature type="binding site" evidence="3">
    <location>
        <begin position="14"/>
        <end position="19"/>
    </location>
    <ligand>
        <name>ATP</name>
        <dbReference type="ChEBI" id="CHEBI:30616"/>
    </ligand>
</feature>
<dbReference type="InterPro" id="IPR001977">
    <property type="entry name" value="Depp_CoAkinase"/>
</dbReference>
<keyword evidence="2 3" id="KW-0067">ATP-binding</keyword>
<dbReference type="Gene3D" id="3.40.50.300">
    <property type="entry name" value="P-loop containing nucleotide triphosphate hydrolases"/>
    <property type="match status" value="1"/>
</dbReference>
<comment type="catalytic activity">
    <reaction evidence="3">
        <text>3'-dephospho-CoA + ATP = ADP + CoA + H(+)</text>
        <dbReference type="Rhea" id="RHEA:18245"/>
        <dbReference type="ChEBI" id="CHEBI:15378"/>
        <dbReference type="ChEBI" id="CHEBI:30616"/>
        <dbReference type="ChEBI" id="CHEBI:57287"/>
        <dbReference type="ChEBI" id="CHEBI:57328"/>
        <dbReference type="ChEBI" id="CHEBI:456216"/>
        <dbReference type="EC" id="2.7.1.24"/>
    </reaction>
</comment>
<comment type="subcellular location">
    <subcellularLocation>
        <location evidence="3">Cytoplasm</location>
    </subcellularLocation>
</comment>
<sequence length="197" mass="20954">MDKPFVIGLTGPTGAGKSTVAAAFASLGCDVIDCDCVAREITDTPACLSALQDAFGSDIVSNGILNRPLLAERAFADAVSSQKLNGVTHPLIMKEVRRRIAASGRDIVVVDAALLFESGADTLCHVTVAVVADPALRMQRIMRRDGITEAQARARMDAQQSNAYYTERASYAMDGGIDAAQIPQETEKLLQVLLSSR</sequence>
<keyword evidence="3 5" id="KW-0808">Transferase</keyword>
<dbReference type="SUPFAM" id="SSF52540">
    <property type="entry name" value="P-loop containing nucleoside triphosphate hydrolases"/>
    <property type="match status" value="1"/>
</dbReference>
<dbReference type="NCBIfam" id="TIGR00152">
    <property type="entry name" value="dephospho-CoA kinase"/>
    <property type="match status" value="1"/>
</dbReference>